<dbReference type="RefSeq" id="WP_148596760.1">
    <property type="nucleotide sequence ID" value="NZ_CP042997.1"/>
</dbReference>
<dbReference type="PANTHER" id="PTHR43603">
    <property type="entry name" value="COBW DOMAIN-CONTAINING PROTEIN DDB_G0274527"/>
    <property type="match status" value="1"/>
</dbReference>
<evidence type="ECO:0000313" key="3">
    <source>
        <dbReference type="Proteomes" id="UP000324233"/>
    </source>
</evidence>
<dbReference type="Gene3D" id="3.40.50.300">
    <property type="entry name" value="P-loop containing nucleotide triphosphate hydrolases"/>
    <property type="match status" value="1"/>
</dbReference>
<dbReference type="OrthoDB" id="9808822at2"/>
<accession>A0A5B9WBA0</accession>
<dbReference type="InterPro" id="IPR051927">
    <property type="entry name" value="Zn_Chap_cDPG_Synth"/>
</dbReference>
<evidence type="ECO:0000313" key="2">
    <source>
        <dbReference type="EMBL" id="QEH37160.1"/>
    </source>
</evidence>
<dbReference type="InterPro" id="IPR003495">
    <property type="entry name" value="CobW/HypB/UreG_nucleotide-bd"/>
</dbReference>
<gene>
    <name evidence="2" type="ORF">OJF2_57470</name>
</gene>
<dbReference type="SUPFAM" id="SSF52540">
    <property type="entry name" value="P-loop containing nucleoside triphosphate hydrolases"/>
    <property type="match status" value="1"/>
</dbReference>
<reference evidence="2 3" key="1">
    <citation type="submission" date="2019-08" db="EMBL/GenBank/DDBJ databases">
        <title>Deep-cultivation of Planctomycetes and their phenomic and genomic characterization uncovers novel biology.</title>
        <authorList>
            <person name="Wiegand S."/>
            <person name="Jogler M."/>
            <person name="Boedeker C."/>
            <person name="Pinto D."/>
            <person name="Vollmers J."/>
            <person name="Rivas-Marin E."/>
            <person name="Kohn T."/>
            <person name="Peeters S.H."/>
            <person name="Heuer A."/>
            <person name="Rast P."/>
            <person name="Oberbeckmann S."/>
            <person name="Bunk B."/>
            <person name="Jeske O."/>
            <person name="Meyerdierks A."/>
            <person name="Storesund J.E."/>
            <person name="Kallscheuer N."/>
            <person name="Luecker S."/>
            <person name="Lage O.M."/>
            <person name="Pohl T."/>
            <person name="Merkel B.J."/>
            <person name="Hornburger P."/>
            <person name="Mueller R.-W."/>
            <person name="Bruemmer F."/>
            <person name="Labrenz M."/>
            <person name="Spormann A.M."/>
            <person name="Op den Camp H."/>
            <person name="Overmann J."/>
            <person name="Amann R."/>
            <person name="Jetten M.S.M."/>
            <person name="Mascher T."/>
            <person name="Medema M.H."/>
            <person name="Devos D.P."/>
            <person name="Kaster A.-K."/>
            <person name="Ovreas L."/>
            <person name="Rohde M."/>
            <person name="Galperin M.Y."/>
            <person name="Jogler C."/>
        </authorList>
    </citation>
    <scope>NUCLEOTIDE SEQUENCE [LARGE SCALE GENOMIC DNA]</scope>
    <source>
        <strain evidence="2 3">OJF2</strain>
    </source>
</reference>
<organism evidence="2 3">
    <name type="scientific">Aquisphaera giovannonii</name>
    <dbReference type="NCBI Taxonomy" id="406548"/>
    <lineage>
        <taxon>Bacteria</taxon>
        <taxon>Pseudomonadati</taxon>
        <taxon>Planctomycetota</taxon>
        <taxon>Planctomycetia</taxon>
        <taxon>Isosphaerales</taxon>
        <taxon>Isosphaeraceae</taxon>
        <taxon>Aquisphaera</taxon>
    </lineage>
</organism>
<dbReference type="Pfam" id="PF02492">
    <property type="entry name" value="cobW"/>
    <property type="match status" value="1"/>
</dbReference>
<evidence type="ECO:0000259" key="1">
    <source>
        <dbReference type="Pfam" id="PF02492"/>
    </source>
</evidence>
<name>A0A5B9WBA0_9BACT</name>
<dbReference type="AlphaFoldDB" id="A0A5B9WBA0"/>
<feature type="domain" description="CobW/HypB/UreG nucleotide-binding" evidence="1">
    <location>
        <begin position="9"/>
        <end position="192"/>
    </location>
</feature>
<protein>
    <submittedName>
        <fullName evidence="2">Putative GTP-binding protein YjiA</fullName>
    </submittedName>
</protein>
<dbReference type="InterPro" id="IPR027417">
    <property type="entry name" value="P-loop_NTPase"/>
</dbReference>
<keyword evidence="3" id="KW-1185">Reference proteome</keyword>
<sequence length="365" mass="38801">MADGPIRFVLVGGFLGAGKTTAIARLARMYRDRGLRVGIITNDQADDLVDTLSLRAQGFDVGEVSGACFCCHFNELTRSAAELTAGARPDVILAEPVGSCTDLVATVVRPLMRYFGGEYEVGPYCVLVKPEYASRLLDGDEAALASGTSYIFRKQLEEADVILINKVDALDAVQVGRLDRLARETNPAASILHASARTGEGFDSLIDRLDGEGPIGARQLDVDYDAYADGEAELGWLNATAQIRSPQPISVDDLVLSIARRIGDSLPGEDADIAHLKVAARSGPLHGVASVVDNRGGAALSIPAAGRSDDVAVTVNARVAMEPAILEDTVRRVLADACGERGLSLEVRDVRSFRPGRPVPVHRLS</sequence>
<dbReference type="PANTHER" id="PTHR43603:SF1">
    <property type="entry name" value="ZINC-REGULATED GTPASE METALLOPROTEIN ACTIVATOR 1"/>
    <property type="match status" value="1"/>
</dbReference>
<dbReference type="EMBL" id="CP042997">
    <property type="protein sequence ID" value="QEH37160.1"/>
    <property type="molecule type" value="Genomic_DNA"/>
</dbReference>
<dbReference type="Proteomes" id="UP000324233">
    <property type="component" value="Chromosome"/>
</dbReference>
<dbReference type="KEGG" id="agv:OJF2_57470"/>
<proteinExistence type="predicted"/>